<dbReference type="RefSeq" id="XP_008613866.1">
    <property type="nucleotide sequence ID" value="XM_008615644.1"/>
</dbReference>
<evidence type="ECO:0000313" key="12">
    <source>
        <dbReference type="Proteomes" id="UP000030762"/>
    </source>
</evidence>
<keyword evidence="12" id="KW-1185">Reference proteome</keyword>
<dbReference type="PANTHER" id="PTHR22911">
    <property type="entry name" value="ACYL-MALONYL CONDENSING ENZYME-RELATED"/>
    <property type="match status" value="1"/>
</dbReference>
<dbReference type="eggNOG" id="ENOG502SNKR">
    <property type="taxonomic scope" value="Eukaryota"/>
</dbReference>
<reference evidence="11 12" key="1">
    <citation type="submission" date="2012-04" db="EMBL/GenBank/DDBJ databases">
        <title>The Genome Sequence of Saprolegnia declina VS20.</title>
        <authorList>
            <consortium name="The Broad Institute Genome Sequencing Platform"/>
            <person name="Russ C."/>
            <person name="Nusbaum C."/>
            <person name="Tyler B."/>
            <person name="van West P."/>
            <person name="Dieguez-Uribeondo J."/>
            <person name="de Bruijn I."/>
            <person name="Tripathy S."/>
            <person name="Jiang R."/>
            <person name="Young S.K."/>
            <person name="Zeng Q."/>
            <person name="Gargeya S."/>
            <person name="Fitzgerald M."/>
            <person name="Haas B."/>
            <person name="Abouelleil A."/>
            <person name="Alvarado L."/>
            <person name="Arachchi H.M."/>
            <person name="Berlin A."/>
            <person name="Chapman S.B."/>
            <person name="Goldberg J."/>
            <person name="Griggs A."/>
            <person name="Gujja S."/>
            <person name="Hansen M."/>
            <person name="Howarth C."/>
            <person name="Imamovic A."/>
            <person name="Larimer J."/>
            <person name="McCowen C."/>
            <person name="Montmayeur A."/>
            <person name="Murphy C."/>
            <person name="Neiman D."/>
            <person name="Pearson M."/>
            <person name="Priest M."/>
            <person name="Roberts A."/>
            <person name="Saif S."/>
            <person name="Shea T."/>
            <person name="Sisk P."/>
            <person name="Sykes S."/>
            <person name="Wortman J."/>
            <person name="Nusbaum C."/>
            <person name="Birren B."/>
        </authorList>
    </citation>
    <scope>NUCLEOTIDE SEQUENCE [LARGE SCALE GENOMIC DNA]</scope>
    <source>
        <strain evidence="11 12">VS20</strain>
    </source>
</reference>
<dbReference type="Proteomes" id="UP000030762">
    <property type="component" value="Unassembled WGS sequence"/>
</dbReference>
<evidence type="ECO:0000256" key="5">
    <source>
        <dbReference type="ARBA" id="ARBA00022692"/>
    </source>
</evidence>
<dbReference type="GeneID" id="19950420"/>
<feature type="transmembrane region" description="Helical" evidence="9">
    <location>
        <begin position="169"/>
        <end position="191"/>
    </location>
</feature>
<comment type="similarity">
    <text evidence="2">Belongs to the EamA transporter family.</text>
</comment>
<feature type="transmembrane region" description="Helical" evidence="9">
    <location>
        <begin position="68"/>
        <end position="88"/>
    </location>
</feature>
<organism evidence="11 12">
    <name type="scientific">Saprolegnia diclina (strain VS20)</name>
    <dbReference type="NCBI Taxonomy" id="1156394"/>
    <lineage>
        <taxon>Eukaryota</taxon>
        <taxon>Sar</taxon>
        <taxon>Stramenopiles</taxon>
        <taxon>Oomycota</taxon>
        <taxon>Saprolegniomycetes</taxon>
        <taxon>Saprolegniales</taxon>
        <taxon>Saprolegniaceae</taxon>
        <taxon>Saprolegnia</taxon>
    </lineage>
</organism>
<sequence length="319" mass="34677">MSTAGVLQLTAAFTIWGFIPIYWKQVASTPALQLVCHRLVWSCLVLVLWLLCFGHRQAFLSAIASRRVLGTYLLSSLFVTGNWLICIWAMNAGYIVEASLGAFINPLIYVAFGVVLFHERLAAWQWAAMGLATAGLVVTAVAYGKFPWIALTVALTFALYGLVKKTAPLSSFYGLAVETLLLSPFALAYLIVVQVKGLDPAFGHGSAKTQVLLVGAGVLTIVPLLFFSSGAKTVPMTLLGVLQYITPSLQFLVGVCIYHEELSMAKLAGFILVWIALLVYTLENRCCRSPSSENQNDTKDNINADDNGDDDNAKSYHSV</sequence>
<dbReference type="AlphaFoldDB" id="T0RRH7"/>
<evidence type="ECO:0000256" key="8">
    <source>
        <dbReference type="SAM" id="MobiDB-lite"/>
    </source>
</evidence>
<feature type="region of interest" description="Disordered" evidence="8">
    <location>
        <begin position="288"/>
        <end position="319"/>
    </location>
</feature>
<keyword evidence="3" id="KW-0813">Transport</keyword>
<keyword evidence="7 9" id="KW-0472">Membrane</keyword>
<accession>T0RRH7</accession>
<feature type="transmembrane region" description="Helical" evidence="9">
    <location>
        <begin position="6"/>
        <end position="23"/>
    </location>
</feature>
<feature type="transmembrane region" description="Helical" evidence="9">
    <location>
        <begin position="237"/>
        <end position="258"/>
    </location>
</feature>
<feature type="domain" description="EamA" evidence="10">
    <location>
        <begin position="4"/>
        <end position="139"/>
    </location>
</feature>
<dbReference type="InterPro" id="IPR004626">
    <property type="entry name" value="RarD"/>
</dbReference>
<protein>
    <submittedName>
        <fullName evidence="11">RarD protein</fullName>
    </submittedName>
</protein>
<dbReference type="InterPro" id="IPR037185">
    <property type="entry name" value="EmrE-like"/>
</dbReference>
<feature type="transmembrane region" description="Helical" evidence="9">
    <location>
        <begin position="100"/>
        <end position="117"/>
    </location>
</feature>
<dbReference type="NCBIfam" id="TIGR00688">
    <property type="entry name" value="rarD"/>
    <property type="match status" value="1"/>
</dbReference>
<dbReference type="EMBL" id="JH767162">
    <property type="protein sequence ID" value="EQC32722.1"/>
    <property type="molecule type" value="Genomic_DNA"/>
</dbReference>
<dbReference type="VEuPathDB" id="FungiDB:SDRG_09693"/>
<feature type="transmembrane region" description="Helical" evidence="9">
    <location>
        <begin position="265"/>
        <end position="282"/>
    </location>
</feature>
<dbReference type="OMA" id="CIYHEEL"/>
<evidence type="ECO:0000256" key="7">
    <source>
        <dbReference type="ARBA" id="ARBA00023136"/>
    </source>
</evidence>
<dbReference type="SUPFAM" id="SSF103481">
    <property type="entry name" value="Multidrug resistance efflux transporter EmrE"/>
    <property type="match status" value="2"/>
</dbReference>
<evidence type="ECO:0000256" key="3">
    <source>
        <dbReference type="ARBA" id="ARBA00022448"/>
    </source>
</evidence>
<feature type="transmembrane region" description="Helical" evidence="9">
    <location>
        <begin position="35"/>
        <end position="56"/>
    </location>
</feature>
<keyword evidence="6 9" id="KW-1133">Transmembrane helix</keyword>
<dbReference type="PANTHER" id="PTHR22911:SF137">
    <property type="entry name" value="SOLUTE CARRIER FAMILY 35 MEMBER G2-RELATED"/>
    <property type="match status" value="1"/>
</dbReference>
<gene>
    <name evidence="11" type="ORF">SDRG_09693</name>
</gene>
<feature type="transmembrane region" description="Helical" evidence="9">
    <location>
        <begin position="211"/>
        <end position="231"/>
    </location>
</feature>
<feature type="transmembrane region" description="Helical" evidence="9">
    <location>
        <begin position="146"/>
        <end position="163"/>
    </location>
</feature>
<feature type="transmembrane region" description="Helical" evidence="9">
    <location>
        <begin position="123"/>
        <end position="141"/>
    </location>
</feature>
<dbReference type="Pfam" id="PF00892">
    <property type="entry name" value="EamA"/>
    <property type="match status" value="1"/>
</dbReference>
<evidence type="ECO:0000256" key="6">
    <source>
        <dbReference type="ARBA" id="ARBA00022989"/>
    </source>
</evidence>
<evidence type="ECO:0000256" key="4">
    <source>
        <dbReference type="ARBA" id="ARBA00022475"/>
    </source>
</evidence>
<keyword evidence="4" id="KW-1003">Cell membrane</keyword>
<dbReference type="InterPro" id="IPR000620">
    <property type="entry name" value="EamA_dom"/>
</dbReference>
<evidence type="ECO:0000256" key="2">
    <source>
        <dbReference type="ARBA" id="ARBA00007362"/>
    </source>
</evidence>
<dbReference type="GO" id="GO:0005886">
    <property type="term" value="C:plasma membrane"/>
    <property type="evidence" value="ECO:0007669"/>
    <property type="project" value="UniProtKB-SubCell"/>
</dbReference>
<evidence type="ECO:0000256" key="1">
    <source>
        <dbReference type="ARBA" id="ARBA00004651"/>
    </source>
</evidence>
<name>T0RRH7_SAPDV</name>
<dbReference type="InParanoid" id="T0RRH7"/>
<keyword evidence="5 9" id="KW-0812">Transmembrane</keyword>
<comment type="subcellular location">
    <subcellularLocation>
        <location evidence="1">Cell membrane</location>
        <topology evidence="1">Multi-pass membrane protein</topology>
    </subcellularLocation>
</comment>
<evidence type="ECO:0000313" key="11">
    <source>
        <dbReference type="EMBL" id="EQC32722.1"/>
    </source>
</evidence>
<dbReference type="OrthoDB" id="64403at2759"/>
<evidence type="ECO:0000259" key="10">
    <source>
        <dbReference type="Pfam" id="PF00892"/>
    </source>
</evidence>
<proteinExistence type="inferred from homology"/>
<evidence type="ECO:0000256" key="9">
    <source>
        <dbReference type="SAM" id="Phobius"/>
    </source>
</evidence>